<dbReference type="CDD" id="cd02338">
    <property type="entry name" value="ZZ_PCMF_like"/>
    <property type="match status" value="1"/>
</dbReference>
<reference evidence="7 8" key="1">
    <citation type="journal article" date="2010" name="Cell">
        <title>The genome of Naegleria gruberi illuminates early eukaryotic versatility.</title>
        <authorList>
            <person name="Fritz-Laylin L.K."/>
            <person name="Prochnik S.E."/>
            <person name="Ginger M.L."/>
            <person name="Dacks J.B."/>
            <person name="Carpenter M.L."/>
            <person name="Field M.C."/>
            <person name="Kuo A."/>
            <person name="Paredez A."/>
            <person name="Chapman J."/>
            <person name="Pham J."/>
            <person name="Shu S."/>
            <person name="Neupane R."/>
            <person name="Cipriano M."/>
            <person name="Mancuso J."/>
            <person name="Tu H."/>
            <person name="Salamov A."/>
            <person name="Lindquist E."/>
            <person name="Shapiro H."/>
            <person name="Lucas S."/>
            <person name="Grigoriev I.V."/>
            <person name="Cande W.Z."/>
            <person name="Fulton C."/>
            <person name="Rokhsar D.S."/>
            <person name="Dawson S.C."/>
        </authorList>
    </citation>
    <scope>NUCLEOTIDE SEQUENCE [LARGE SCALE GENOMIC DNA]</scope>
    <source>
        <strain evidence="7 8">NEG-M</strain>
    </source>
</reference>
<dbReference type="InParanoid" id="D2V0G8"/>
<organism evidence="8">
    <name type="scientific">Naegleria gruberi</name>
    <name type="common">Amoeba</name>
    <dbReference type="NCBI Taxonomy" id="5762"/>
    <lineage>
        <taxon>Eukaryota</taxon>
        <taxon>Discoba</taxon>
        <taxon>Heterolobosea</taxon>
        <taxon>Tetramitia</taxon>
        <taxon>Eutetramitia</taxon>
        <taxon>Vahlkampfiidae</taxon>
        <taxon>Naegleria</taxon>
    </lineage>
</organism>
<dbReference type="GO" id="GO:0008270">
    <property type="term" value="F:zinc ion binding"/>
    <property type="evidence" value="ECO:0007669"/>
    <property type="project" value="UniProtKB-KW"/>
</dbReference>
<dbReference type="PROSITE" id="PS50135">
    <property type="entry name" value="ZF_ZZ_2"/>
    <property type="match status" value="1"/>
</dbReference>
<keyword evidence="2 4" id="KW-0863">Zinc-finger</keyword>
<dbReference type="Gene3D" id="3.30.60.90">
    <property type="match status" value="1"/>
</dbReference>
<dbReference type="Pfam" id="PF00569">
    <property type="entry name" value="ZZ"/>
    <property type="match status" value="1"/>
</dbReference>
<dbReference type="AlphaFoldDB" id="D2V0G8"/>
<feature type="domain" description="UBA" evidence="5">
    <location>
        <begin position="269"/>
        <end position="310"/>
    </location>
</feature>
<dbReference type="PANTHER" id="PTHR20930">
    <property type="entry name" value="OVARIAN CARCINOMA ANTIGEN CA125-RELATED"/>
    <property type="match status" value="1"/>
</dbReference>
<evidence type="ECO:0000256" key="3">
    <source>
        <dbReference type="ARBA" id="ARBA00022833"/>
    </source>
</evidence>
<proteinExistence type="predicted"/>
<dbReference type="STRING" id="5762.D2V0G8"/>
<dbReference type="VEuPathDB" id="AmoebaDB:NAEGRDRAFT_45695"/>
<dbReference type="OMA" id="KIRNPGQ"/>
<evidence type="ECO:0000313" key="8">
    <source>
        <dbReference type="Proteomes" id="UP000006671"/>
    </source>
</evidence>
<keyword evidence="1" id="KW-0479">Metal-binding</keyword>
<dbReference type="Proteomes" id="UP000006671">
    <property type="component" value="Unassembled WGS sequence"/>
</dbReference>
<protein>
    <submittedName>
        <fullName evidence="7">Predicted protein</fullName>
    </submittedName>
</protein>
<dbReference type="EMBL" id="GG738847">
    <property type="protein sequence ID" value="EFC49718.1"/>
    <property type="molecule type" value="Genomic_DNA"/>
</dbReference>
<dbReference type="PANTHER" id="PTHR20930:SF0">
    <property type="entry name" value="PROTEIN ILRUN"/>
    <property type="match status" value="1"/>
</dbReference>
<name>D2V0G8_NAEGR</name>
<feature type="domain" description="ZZ-type" evidence="6">
    <location>
        <begin position="171"/>
        <end position="233"/>
    </location>
</feature>
<dbReference type="InterPro" id="IPR009060">
    <property type="entry name" value="UBA-like_sf"/>
</dbReference>
<keyword evidence="8" id="KW-1185">Reference proteome</keyword>
<dbReference type="InterPro" id="IPR043145">
    <property type="entry name" value="Znf_ZZ_sf"/>
</dbReference>
<evidence type="ECO:0000256" key="1">
    <source>
        <dbReference type="ARBA" id="ARBA00022723"/>
    </source>
</evidence>
<dbReference type="SUPFAM" id="SSF54277">
    <property type="entry name" value="CAD &amp; PB1 domains"/>
    <property type="match status" value="1"/>
</dbReference>
<evidence type="ECO:0000259" key="5">
    <source>
        <dbReference type="PROSITE" id="PS50030"/>
    </source>
</evidence>
<accession>D2V0G8</accession>
<dbReference type="KEGG" id="ngr:NAEGRDRAFT_45695"/>
<gene>
    <name evidence="7" type="ORF">NAEGRDRAFT_45695</name>
</gene>
<evidence type="ECO:0000256" key="2">
    <source>
        <dbReference type="ARBA" id="ARBA00022771"/>
    </source>
</evidence>
<dbReference type="InterPro" id="IPR015940">
    <property type="entry name" value="UBA"/>
</dbReference>
<dbReference type="RefSeq" id="XP_002682462.1">
    <property type="nucleotide sequence ID" value="XM_002682416.1"/>
</dbReference>
<evidence type="ECO:0000256" key="4">
    <source>
        <dbReference type="PROSITE-ProRule" id="PRU00228"/>
    </source>
</evidence>
<dbReference type="SUPFAM" id="SSF57850">
    <property type="entry name" value="RING/U-box"/>
    <property type="match status" value="1"/>
</dbReference>
<dbReference type="CDD" id="cd14319">
    <property type="entry name" value="UBA_NBR1"/>
    <property type="match status" value="1"/>
</dbReference>
<dbReference type="GeneID" id="8861787"/>
<dbReference type="PROSITE" id="PS50030">
    <property type="entry name" value="UBA"/>
    <property type="match status" value="1"/>
</dbReference>
<dbReference type="PROSITE" id="PS01357">
    <property type="entry name" value="ZF_ZZ_1"/>
    <property type="match status" value="1"/>
</dbReference>
<dbReference type="Gene3D" id="3.10.20.90">
    <property type="entry name" value="Phosphatidylinositol 3-kinase Catalytic Subunit, Chain A, domain 1"/>
    <property type="match status" value="1"/>
</dbReference>
<dbReference type="SUPFAM" id="SSF46934">
    <property type="entry name" value="UBA-like"/>
    <property type="match status" value="1"/>
</dbReference>
<dbReference type="SMART" id="SM00291">
    <property type="entry name" value="ZnF_ZZ"/>
    <property type="match status" value="1"/>
</dbReference>
<dbReference type="OrthoDB" id="10251475at2759"/>
<sequence length="322" mass="37101">METDNSESKLIRNINSKVFIHNNGVECSPTQVRRMLIPYGLLSLDKFISDFNTSFKESVSLDTYVFRYQDDEKDWIDFSSELEWVTALHMCHTNQMALLKIQLIKKTIESKRRDATSNNRYSPYTTVRRDITPSNAHQVIPEILGLMNRFLPNLQQQQDSLVIPDSENGPHYGTVCDGCQIRDFVGKRYKCADCENFDLCEECYNNSDIRDQHYGGHHTFNPHILPKVPDANDENVNLQLLSQSFEKSLSTLNSNTPTTSASDVNTLATTYEKELAILIDMGFVDKNENLKYLRKYNGDLQKVIVDLLNQKKAQEQENSYFI</sequence>
<dbReference type="Gene3D" id="1.10.8.10">
    <property type="entry name" value="DNA helicase RuvA subunit, C-terminal domain"/>
    <property type="match status" value="1"/>
</dbReference>
<keyword evidence="3" id="KW-0862">Zinc</keyword>
<evidence type="ECO:0000259" key="6">
    <source>
        <dbReference type="PROSITE" id="PS50135"/>
    </source>
</evidence>
<dbReference type="InterPro" id="IPR000433">
    <property type="entry name" value="Znf_ZZ"/>
</dbReference>
<evidence type="ECO:0000313" key="7">
    <source>
        <dbReference type="EMBL" id="EFC49718.1"/>
    </source>
</evidence>